<evidence type="ECO:0000256" key="1">
    <source>
        <dbReference type="SAM" id="MobiDB-lite"/>
    </source>
</evidence>
<protein>
    <submittedName>
        <fullName evidence="2">Uncharacterized protein</fullName>
    </submittedName>
</protein>
<dbReference type="InParanoid" id="A0A165LGF6"/>
<organism evidence="2 3">
    <name type="scientific">Exidia glandulosa HHB12029</name>
    <dbReference type="NCBI Taxonomy" id="1314781"/>
    <lineage>
        <taxon>Eukaryota</taxon>
        <taxon>Fungi</taxon>
        <taxon>Dikarya</taxon>
        <taxon>Basidiomycota</taxon>
        <taxon>Agaricomycotina</taxon>
        <taxon>Agaricomycetes</taxon>
        <taxon>Auriculariales</taxon>
        <taxon>Exidiaceae</taxon>
        <taxon>Exidia</taxon>
    </lineage>
</organism>
<reference evidence="2 3" key="1">
    <citation type="journal article" date="2016" name="Mol. Biol. Evol.">
        <title>Comparative Genomics of Early-Diverging Mushroom-Forming Fungi Provides Insights into the Origins of Lignocellulose Decay Capabilities.</title>
        <authorList>
            <person name="Nagy L.G."/>
            <person name="Riley R."/>
            <person name="Tritt A."/>
            <person name="Adam C."/>
            <person name="Daum C."/>
            <person name="Floudas D."/>
            <person name="Sun H."/>
            <person name="Yadav J.S."/>
            <person name="Pangilinan J."/>
            <person name="Larsson K.H."/>
            <person name="Matsuura K."/>
            <person name="Barry K."/>
            <person name="Labutti K."/>
            <person name="Kuo R."/>
            <person name="Ohm R.A."/>
            <person name="Bhattacharya S.S."/>
            <person name="Shirouzu T."/>
            <person name="Yoshinaga Y."/>
            <person name="Martin F.M."/>
            <person name="Grigoriev I.V."/>
            <person name="Hibbett D.S."/>
        </authorList>
    </citation>
    <scope>NUCLEOTIDE SEQUENCE [LARGE SCALE GENOMIC DNA]</scope>
    <source>
        <strain evidence="2 3">HHB12029</strain>
    </source>
</reference>
<gene>
    <name evidence="2" type="ORF">EXIGLDRAFT_764012</name>
</gene>
<feature type="region of interest" description="Disordered" evidence="1">
    <location>
        <begin position="227"/>
        <end position="278"/>
    </location>
</feature>
<evidence type="ECO:0000313" key="3">
    <source>
        <dbReference type="Proteomes" id="UP000077266"/>
    </source>
</evidence>
<name>A0A165LGF6_EXIGL</name>
<dbReference type="AlphaFoldDB" id="A0A165LGF6"/>
<proteinExistence type="predicted"/>
<feature type="region of interest" description="Disordered" evidence="1">
    <location>
        <begin position="357"/>
        <end position="388"/>
    </location>
</feature>
<sequence length="464" mass="48747">MEGGARVSPPITHPRGMEGVPAQLRTSPGAYGHMSGDAHFAFKSATAADDLRAEAGGLTPVAHPRHHALVERKARVDTLPAWHRADATASTATQRTPSKHEDAATVYRSGTPHSPLRYTAGCDQISYTRRTLQSVAEGALRLSGAPAGHCCSLSPSAPIPLPDTSRTARSARQRSTLDVVRLDSIDVASIAESVSATMRTVYAIGKKYISHFSSNVTSVAQDLSRALSDEQRDTHSPTAGCTASLPSPRLPAGRPCMTPPVPSTSHAHSRTPSSCGVDYIPRTDRVQSTAPHEVSVCGHSGTERPDAHMPFNGLSLPPYVVDTHAAGSVPSVAAVAPRDDGRSNPRGCDMSYMFQSSPPSAAANDSIKSTSQCTPALEGGAGVLQPKSRPLVMEGASTEDVLPAYAETSAPGKDSRFALESRTPYTTAKVPSEKHLRGAGPEDKSALLNAATVEPVLTHTCRNP</sequence>
<dbReference type="Proteomes" id="UP000077266">
    <property type="component" value="Unassembled WGS sequence"/>
</dbReference>
<dbReference type="EMBL" id="KV425925">
    <property type="protein sequence ID" value="KZV97804.1"/>
    <property type="molecule type" value="Genomic_DNA"/>
</dbReference>
<feature type="region of interest" description="Disordered" evidence="1">
    <location>
        <begin position="87"/>
        <end position="110"/>
    </location>
</feature>
<feature type="compositionally biased region" description="Polar residues" evidence="1">
    <location>
        <begin position="236"/>
        <end position="245"/>
    </location>
</feature>
<evidence type="ECO:0000313" key="2">
    <source>
        <dbReference type="EMBL" id="KZV97804.1"/>
    </source>
</evidence>
<feature type="region of interest" description="Disordered" evidence="1">
    <location>
        <begin position="410"/>
        <end position="445"/>
    </location>
</feature>
<feature type="compositionally biased region" description="Polar residues" evidence="1">
    <location>
        <begin position="263"/>
        <end position="274"/>
    </location>
</feature>
<accession>A0A165LGF6</accession>
<keyword evidence="3" id="KW-1185">Reference proteome</keyword>
<feature type="compositionally biased region" description="Basic and acidic residues" evidence="1">
    <location>
        <begin position="431"/>
        <end position="445"/>
    </location>
</feature>